<dbReference type="NCBIfam" id="NF006696">
    <property type="entry name" value="PRK09243.1-3"/>
    <property type="match status" value="1"/>
</dbReference>
<proteinExistence type="inferred from homology"/>
<dbReference type="PANTHER" id="PTHR11098:SF1">
    <property type="entry name" value="NICOTINATE PHOSPHORIBOSYLTRANSFERASE"/>
    <property type="match status" value="1"/>
</dbReference>
<evidence type="ECO:0000256" key="8">
    <source>
        <dbReference type="ARBA" id="ARBA00048668"/>
    </source>
</evidence>
<dbReference type="InterPro" id="IPR006405">
    <property type="entry name" value="Nic_PRibTrfase_pncB"/>
</dbReference>
<dbReference type="Proteomes" id="UP001499854">
    <property type="component" value="Unassembled WGS sequence"/>
</dbReference>
<organism evidence="13 14">
    <name type="scientific">Catenulispora subtropica</name>
    <dbReference type="NCBI Taxonomy" id="450798"/>
    <lineage>
        <taxon>Bacteria</taxon>
        <taxon>Bacillati</taxon>
        <taxon>Actinomycetota</taxon>
        <taxon>Actinomycetes</taxon>
        <taxon>Catenulisporales</taxon>
        <taxon>Catenulisporaceae</taxon>
        <taxon>Catenulispora</taxon>
    </lineage>
</organism>
<gene>
    <name evidence="13" type="ORF">GCM10009838_80640</name>
</gene>
<dbReference type="SUPFAM" id="SSF54675">
    <property type="entry name" value="Nicotinate/Quinolinate PRTase N-terminal domain-like"/>
    <property type="match status" value="1"/>
</dbReference>
<protein>
    <recommendedName>
        <fullName evidence="3 9">Nicotinate phosphoribosyltransferase</fullName>
        <ecNumber evidence="3 9">6.3.4.21</ecNumber>
    </recommendedName>
</protein>
<evidence type="ECO:0000256" key="6">
    <source>
        <dbReference type="ARBA" id="ARBA00022642"/>
    </source>
</evidence>
<comment type="function">
    <text evidence="9">Catalyzes the first step in the biosynthesis of NAD from nicotinic acid, the ATP-dependent synthesis of beta-nicotinate D-ribonucleotide from nicotinate and 5-phospho-D-ribose 1-phosphate.</text>
</comment>
<evidence type="ECO:0000256" key="7">
    <source>
        <dbReference type="ARBA" id="ARBA00022679"/>
    </source>
</evidence>
<keyword evidence="5 9" id="KW-0436">Ligase</keyword>
<keyword evidence="6 9" id="KW-0662">Pyridine nucleotide biosynthesis</keyword>
<keyword evidence="7 9" id="KW-0808">Transferase</keyword>
<evidence type="ECO:0000256" key="5">
    <source>
        <dbReference type="ARBA" id="ARBA00022598"/>
    </source>
</evidence>
<dbReference type="Pfam" id="PF04095">
    <property type="entry name" value="NAPRTase"/>
    <property type="match status" value="1"/>
</dbReference>
<comment type="similarity">
    <text evidence="2 9">Belongs to the NAPRTase family.</text>
</comment>
<dbReference type="Pfam" id="PF17767">
    <property type="entry name" value="NAPRTase_N"/>
    <property type="match status" value="1"/>
</dbReference>
<evidence type="ECO:0000313" key="14">
    <source>
        <dbReference type="Proteomes" id="UP001499854"/>
    </source>
</evidence>
<sequence length="457" mass="48062">MTADDPGRDTGLFADLYELRMAASYLRHGMTETATFSLFARDLPARRGFLVAAGLAGALDFLERFRFGDADLAWLGREADLDGRTLTALGAMRFTGDVHAVPEGRVVFADEPLLEVTAPLPEAQLVETGLLNAMTHATAIASKAARCRLAADGADLIDFSARRTHGREAARVAARASAIVGFDGTSDTEAARELGVPAVGTMAHSYVQAFGADRDAFRAFATDFPSVSVFLVDTYRTLDGVRAAVDVISELGLTGRLGIRLDSGDLAGLAFGARRILDAAGLDNVRIMASGGLDEDAIAELVTARAPIDSYGIGTRMGTSADAPSLDTAYKLVEYAGRPVMKLSVGKATLPGAKQVWRGPDGDTLGLREEPGPQGHESLLVPVMANGVRTGTGLDAVDLGAARHRFDTDLAWLPAQARLLALPRPVVPVVSERLAGLRRQTAARSGTAAPSKDPGPT</sequence>
<keyword evidence="4" id="KW-0597">Phosphoprotein</keyword>
<dbReference type="PANTHER" id="PTHR11098">
    <property type="entry name" value="NICOTINATE PHOSPHORIBOSYLTRANSFERASE"/>
    <property type="match status" value="1"/>
</dbReference>
<name>A0ABN2T9L9_9ACTN</name>
<dbReference type="GO" id="GO:0016757">
    <property type="term" value="F:glycosyltransferase activity"/>
    <property type="evidence" value="ECO:0007669"/>
    <property type="project" value="UniProtKB-KW"/>
</dbReference>
<evidence type="ECO:0000259" key="12">
    <source>
        <dbReference type="Pfam" id="PF17767"/>
    </source>
</evidence>
<dbReference type="SUPFAM" id="SSF51690">
    <property type="entry name" value="Nicotinate/Quinolinate PRTase C-terminal domain-like"/>
    <property type="match status" value="1"/>
</dbReference>
<evidence type="ECO:0000256" key="2">
    <source>
        <dbReference type="ARBA" id="ARBA00010897"/>
    </source>
</evidence>
<comment type="PTM">
    <text evidence="9">Transiently phosphorylated on a His residue during the reaction cycle. Phosphorylation strongly increases the affinity for substrates and increases the rate of nicotinate D-ribonucleotide production. Dephosphorylation regenerates the low-affinity form of the enzyme, leading to product release.</text>
</comment>
<feature type="region of interest" description="Disordered" evidence="10">
    <location>
        <begin position="437"/>
        <end position="457"/>
    </location>
</feature>
<dbReference type="InterPro" id="IPR007229">
    <property type="entry name" value="Nic_PRibTrfase-Fam"/>
</dbReference>
<dbReference type="InterPro" id="IPR036068">
    <property type="entry name" value="Nicotinate_pribotase-like_C"/>
</dbReference>
<feature type="domain" description="Nicotinate phosphoribosyltransferase N-terminal" evidence="12">
    <location>
        <begin position="12"/>
        <end position="134"/>
    </location>
</feature>
<feature type="domain" description="Nicotinate/nicotinamide phosphoribosyltransferase" evidence="11">
    <location>
        <begin position="156"/>
        <end position="344"/>
    </location>
</feature>
<keyword evidence="14" id="KW-1185">Reference proteome</keyword>
<evidence type="ECO:0000259" key="11">
    <source>
        <dbReference type="Pfam" id="PF04095"/>
    </source>
</evidence>
<keyword evidence="13" id="KW-0328">Glycosyltransferase</keyword>
<evidence type="ECO:0000256" key="9">
    <source>
        <dbReference type="RuleBase" id="RU365100"/>
    </source>
</evidence>
<dbReference type="InterPro" id="IPR013785">
    <property type="entry name" value="Aldolase_TIM"/>
</dbReference>
<comment type="pathway">
    <text evidence="1 9">Cofactor biosynthesis; NAD(+) biosynthesis; nicotinate D-ribonucleotide from nicotinate: step 1/1.</text>
</comment>
<dbReference type="Gene3D" id="3.20.20.70">
    <property type="entry name" value="Aldolase class I"/>
    <property type="match status" value="1"/>
</dbReference>
<dbReference type="NCBIfam" id="NF009131">
    <property type="entry name" value="PRK12484.1"/>
    <property type="match status" value="1"/>
</dbReference>
<evidence type="ECO:0000256" key="1">
    <source>
        <dbReference type="ARBA" id="ARBA00004952"/>
    </source>
</evidence>
<dbReference type="Gene3D" id="3.20.140.10">
    <property type="entry name" value="nicotinate phosphoribosyltransferase"/>
    <property type="match status" value="2"/>
</dbReference>
<evidence type="ECO:0000313" key="13">
    <source>
        <dbReference type="EMBL" id="GAA2002579.1"/>
    </source>
</evidence>
<comment type="caution">
    <text evidence="13">The sequence shown here is derived from an EMBL/GenBank/DDBJ whole genome shotgun (WGS) entry which is preliminary data.</text>
</comment>
<evidence type="ECO:0000256" key="3">
    <source>
        <dbReference type="ARBA" id="ARBA00013236"/>
    </source>
</evidence>
<dbReference type="EMBL" id="BAAAQM010000074">
    <property type="protein sequence ID" value="GAA2002579.1"/>
    <property type="molecule type" value="Genomic_DNA"/>
</dbReference>
<dbReference type="InterPro" id="IPR040727">
    <property type="entry name" value="NAPRTase_N"/>
</dbReference>
<dbReference type="InterPro" id="IPR041525">
    <property type="entry name" value="N/Namide_PRibTrfase"/>
</dbReference>
<comment type="catalytic activity">
    <reaction evidence="8 9">
        <text>5-phospho-alpha-D-ribose 1-diphosphate + nicotinate + ATP + H2O = nicotinate beta-D-ribonucleotide + ADP + phosphate + diphosphate</text>
        <dbReference type="Rhea" id="RHEA:36163"/>
        <dbReference type="ChEBI" id="CHEBI:15377"/>
        <dbReference type="ChEBI" id="CHEBI:30616"/>
        <dbReference type="ChEBI" id="CHEBI:32544"/>
        <dbReference type="ChEBI" id="CHEBI:33019"/>
        <dbReference type="ChEBI" id="CHEBI:43474"/>
        <dbReference type="ChEBI" id="CHEBI:57502"/>
        <dbReference type="ChEBI" id="CHEBI:58017"/>
        <dbReference type="ChEBI" id="CHEBI:456216"/>
        <dbReference type="EC" id="6.3.4.21"/>
    </reaction>
</comment>
<dbReference type="NCBIfam" id="TIGR01513">
    <property type="entry name" value="NAPRTase_put"/>
    <property type="match status" value="1"/>
</dbReference>
<accession>A0ABN2T9L9</accession>
<dbReference type="EC" id="6.3.4.21" evidence="3 9"/>
<evidence type="ECO:0000256" key="10">
    <source>
        <dbReference type="SAM" id="MobiDB-lite"/>
    </source>
</evidence>
<dbReference type="PIRSF" id="PIRSF000484">
    <property type="entry name" value="NAPRT"/>
    <property type="match status" value="1"/>
</dbReference>
<dbReference type="RefSeq" id="WP_344662492.1">
    <property type="nucleotide sequence ID" value="NZ_BAAAQM010000074.1"/>
</dbReference>
<reference evidence="13 14" key="1">
    <citation type="journal article" date="2019" name="Int. J. Syst. Evol. Microbiol.">
        <title>The Global Catalogue of Microorganisms (GCM) 10K type strain sequencing project: providing services to taxonomists for standard genome sequencing and annotation.</title>
        <authorList>
            <consortium name="The Broad Institute Genomics Platform"/>
            <consortium name="The Broad Institute Genome Sequencing Center for Infectious Disease"/>
            <person name="Wu L."/>
            <person name="Ma J."/>
        </authorList>
    </citation>
    <scope>NUCLEOTIDE SEQUENCE [LARGE SCALE GENOMIC DNA]</scope>
    <source>
        <strain evidence="13 14">JCM 16013</strain>
    </source>
</reference>
<evidence type="ECO:0000256" key="4">
    <source>
        <dbReference type="ARBA" id="ARBA00022553"/>
    </source>
</evidence>